<dbReference type="GO" id="GO:0007017">
    <property type="term" value="P:microtubule-based process"/>
    <property type="evidence" value="ECO:0007669"/>
    <property type="project" value="InterPro"/>
</dbReference>
<comment type="cofactor">
    <cofactor evidence="1">
        <name>Mg(2+)</name>
        <dbReference type="ChEBI" id="CHEBI:18420"/>
    </cofactor>
</comment>
<accession>V5H6X0</accession>
<dbReference type="PANTHER" id="PTHR36527:SF5">
    <property type="entry name" value="TUBULIN_FTSZ GTPASE DOMAIN-CONTAINING PROTEIN"/>
    <property type="match status" value="1"/>
</dbReference>
<dbReference type="PANTHER" id="PTHR36527">
    <property type="entry name" value="OS01G0282866 PROTEIN"/>
    <property type="match status" value="1"/>
</dbReference>
<proteinExistence type="evidence at transcript level"/>
<protein>
    <submittedName>
        <fullName evidence="7">Putative the tubulin superfamily includes five distinct family</fullName>
    </submittedName>
</protein>
<dbReference type="InterPro" id="IPR008280">
    <property type="entry name" value="Tub_FtsZ_C"/>
</dbReference>
<dbReference type="Pfam" id="PF03953">
    <property type="entry name" value="Tubulin_C"/>
    <property type="match status" value="1"/>
</dbReference>
<dbReference type="EMBL" id="GANP01014386">
    <property type="protein sequence ID" value="JAB70082.1"/>
    <property type="molecule type" value="mRNA"/>
</dbReference>
<evidence type="ECO:0000313" key="7">
    <source>
        <dbReference type="EMBL" id="JAB70082.1"/>
    </source>
</evidence>
<keyword evidence="3" id="KW-0493">Microtubule</keyword>
<dbReference type="GO" id="GO:0005200">
    <property type="term" value="F:structural constituent of cytoskeleton"/>
    <property type="evidence" value="ECO:0007669"/>
    <property type="project" value="InterPro"/>
</dbReference>
<evidence type="ECO:0000256" key="5">
    <source>
        <dbReference type="ARBA" id="ARBA00023134"/>
    </source>
</evidence>
<evidence type="ECO:0000259" key="6">
    <source>
        <dbReference type="Pfam" id="PF03953"/>
    </source>
</evidence>
<dbReference type="AlphaFoldDB" id="V5H6X0"/>
<keyword evidence="4" id="KW-0547">Nucleotide-binding</keyword>
<dbReference type="PRINTS" id="PR01163">
    <property type="entry name" value="BETATUBULIN"/>
</dbReference>
<reference evidence="7" key="1">
    <citation type="journal article" date="2015" name="Sci. Rep.">
        <title>Tissue- and time-dependent transcription in Ixodes ricinus salivary glands and midguts when blood feeding on the vertebrate host.</title>
        <authorList>
            <person name="Kotsyfakis M."/>
            <person name="Schwarz A."/>
            <person name="Erhart J."/>
            <person name="Ribeiro J.M."/>
        </authorList>
    </citation>
    <scope>NUCLEOTIDE SEQUENCE</scope>
    <source>
        <tissue evidence="7">Salivary gland and midgut</tissue>
    </source>
</reference>
<dbReference type="Gene3D" id="3.30.1330.20">
    <property type="entry name" value="Tubulin/FtsZ, C-terminal domain"/>
    <property type="match status" value="1"/>
</dbReference>
<evidence type="ECO:0000256" key="4">
    <source>
        <dbReference type="ARBA" id="ARBA00022741"/>
    </source>
</evidence>
<sequence>MPRTMMACLATPAHGRYLTVAAIFRGGLSMREVDEQMLNVQNKNSSYFVECIPNNVKTAVCDIPPRGLKMSATFHSATALPSRSCLRESPSSSLPLFRVVGLFLPTWLLPGSTGS</sequence>
<dbReference type="GO" id="GO:0003924">
    <property type="term" value="F:GTPase activity"/>
    <property type="evidence" value="ECO:0007669"/>
    <property type="project" value="InterPro"/>
</dbReference>
<evidence type="ECO:0000256" key="3">
    <source>
        <dbReference type="ARBA" id="ARBA00022701"/>
    </source>
</evidence>
<name>V5H6X0_IXORI</name>
<dbReference type="GO" id="GO:0005874">
    <property type="term" value="C:microtubule"/>
    <property type="evidence" value="ECO:0007669"/>
    <property type="project" value="UniProtKB-KW"/>
</dbReference>
<dbReference type="SUPFAM" id="SSF55307">
    <property type="entry name" value="Tubulin C-terminal domain-like"/>
    <property type="match status" value="1"/>
</dbReference>
<evidence type="ECO:0000256" key="2">
    <source>
        <dbReference type="ARBA" id="ARBA00009636"/>
    </source>
</evidence>
<dbReference type="InterPro" id="IPR002453">
    <property type="entry name" value="Beta_tubulin"/>
</dbReference>
<organism evidence="7">
    <name type="scientific">Ixodes ricinus</name>
    <name type="common">Common tick</name>
    <name type="synonym">Acarus ricinus</name>
    <dbReference type="NCBI Taxonomy" id="34613"/>
    <lineage>
        <taxon>Eukaryota</taxon>
        <taxon>Metazoa</taxon>
        <taxon>Ecdysozoa</taxon>
        <taxon>Arthropoda</taxon>
        <taxon>Chelicerata</taxon>
        <taxon>Arachnida</taxon>
        <taxon>Acari</taxon>
        <taxon>Parasitiformes</taxon>
        <taxon>Ixodida</taxon>
        <taxon>Ixodoidea</taxon>
        <taxon>Ixodidae</taxon>
        <taxon>Ixodinae</taxon>
        <taxon>Ixodes</taxon>
    </lineage>
</organism>
<feature type="domain" description="Tubulin/FtsZ 2-layer sandwich" evidence="6">
    <location>
        <begin position="4"/>
        <end position="79"/>
    </location>
</feature>
<comment type="similarity">
    <text evidence="2">Belongs to the tubulin family.</text>
</comment>
<keyword evidence="5" id="KW-0342">GTP-binding</keyword>
<dbReference type="InterPro" id="IPR018316">
    <property type="entry name" value="Tubulin/FtsZ_2-layer-sand-dom"/>
</dbReference>
<dbReference type="GO" id="GO:0005525">
    <property type="term" value="F:GTP binding"/>
    <property type="evidence" value="ECO:0007669"/>
    <property type="project" value="UniProtKB-KW"/>
</dbReference>
<dbReference type="InterPro" id="IPR037103">
    <property type="entry name" value="Tubulin/FtsZ-like_C"/>
</dbReference>
<evidence type="ECO:0000256" key="1">
    <source>
        <dbReference type="ARBA" id="ARBA00001946"/>
    </source>
</evidence>